<feature type="compositionally biased region" description="Basic residues" evidence="1">
    <location>
        <begin position="9"/>
        <end position="18"/>
    </location>
</feature>
<name>A0AAC9K634_9PROT</name>
<organism evidence="2 3">
    <name type="scientific">Granulibacter bethesdensis</name>
    <dbReference type="NCBI Taxonomy" id="364410"/>
    <lineage>
        <taxon>Bacteria</taxon>
        <taxon>Pseudomonadati</taxon>
        <taxon>Pseudomonadota</taxon>
        <taxon>Alphaproteobacteria</taxon>
        <taxon>Acetobacterales</taxon>
        <taxon>Acetobacteraceae</taxon>
        <taxon>Granulibacter</taxon>
    </lineage>
</organism>
<protein>
    <submittedName>
        <fullName evidence="2">Uncharacterized protein</fullName>
    </submittedName>
</protein>
<sequence>MNIGPDHTLKHRRNRNRHGSALLDAKNTEETRFWSFIPCSAASMR</sequence>
<dbReference type="AlphaFoldDB" id="A0AAC9K634"/>
<dbReference type="Proteomes" id="UP000182373">
    <property type="component" value="Chromosome"/>
</dbReference>
<reference evidence="3" key="1">
    <citation type="submission" date="2016-11" db="EMBL/GenBank/DDBJ databases">
        <title>Comparative genomic and phenotypic analysis of Granulibacter bethesdensis clinical isolates from patients with chronic granulomatous disease.</title>
        <authorList>
            <person name="Zarember K.A."/>
            <person name="Porcella S.F."/>
            <person name="Chu J."/>
            <person name="Ding L."/>
            <person name="Dahlstrom E."/>
            <person name="Barbian K."/>
            <person name="Martens C."/>
            <person name="Sykora L."/>
            <person name="Kramer S."/>
            <person name="Pettinato A.M."/>
            <person name="Hong H."/>
            <person name="Wald G."/>
            <person name="Berg L.J."/>
            <person name="Rogge L.S."/>
            <person name="Greenberg D.E."/>
            <person name="Falcone E.L."/>
            <person name="Neves J.F."/>
            <person name="Simoes M.J."/>
            <person name="Casal M."/>
            <person name="Rodriguez-Lopez F.C."/>
            <person name="Zelazny A."/>
            <person name="Gallin J.I."/>
            <person name="Holland S.M."/>
        </authorList>
    </citation>
    <scope>NUCLEOTIDE SEQUENCE [LARGE SCALE GENOMIC DNA]</scope>
    <source>
        <strain evidence="3">NIH9.1</strain>
    </source>
</reference>
<feature type="region of interest" description="Disordered" evidence="1">
    <location>
        <begin position="1"/>
        <end position="23"/>
    </location>
</feature>
<dbReference type="EMBL" id="CP018191">
    <property type="protein sequence ID" value="APH53245.1"/>
    <property type="molecule type" value="Genomic_DNA"/>
</dbReference>
<accession>A0AAC9K634</accession>
<evidence type="ECO:0000256" key="1">
    <source>
        <dbReference type="SAM" id="MobiDB-lite"/>
    </source>
</evidence>
<gene>
    <name evidence="2" type="ORF">GbCGDNIH9_8735</name>
</gene>
<evidence type="ECO:0000313" key="2">
    <source>
        <dbReference type="EMBL" id="APH53245.1"/>
    </source>
</evidence>
<evidence type="ECO:0000313" key="3">
    <source>
        <dbReference type="Proteomes" id="UP000182373"/>
    </source>
</evidence>
<proteinExistence type="predicted"/>